<keyword evidence="4 19" id="KW-0813">Transport</keyword>
<keyword evidence="10 19" id="KW-0479">Metal-binding</keyword>
<feature type="binding site" description="covalent" evidence="21">
    <location>
        <position position="229"/>
    </location>
    <ligand>
        <name>heme c</name>
        <dbReference type="ChEBI" id="CHEBI:61717"/>
        <label>2</label>
    </ligand>
</feature>
<keyword evidence="14 22" id="KW-1133">Transmembrane helix</keyword>
<dbReference type="EMBL" id="RKQL01000002">
    <property type="protein sequence ID" value="RPE70602.1"/>
    <property type="molecule type" value="Genomic_DNA"/>
</dbReference>
<accession>A0A3N4UJ54</accession>
<keyword evidence="11" id="KW-0677">Repeat</keyword>
<evidence type="ECO:0000313" key="25">
    <source>
        <dbReference type="Proteomes" id="UP000272193"/>
    </source>
</evidence>
<dbReference type="GO" id="GO:0005506">
    <property type="term" value="F:iron ion binding"/>
    <property type="evidence" value="ECO:0007669"/>
    <property type="project" value="InterPro"/>
</dbReference>
<feature type="domain" description="Cytochrome c" evidence="23">
    <location>
        <begin position="130"/>
        <end position="210"/>
    </location>
</feature>
<feature type="binding site" description="axial binding residue" evidence="20">
    <location>
        <position position="147"/>
    </location>
    <ligand>
        <name>heme c</name>
        <dbReference type="ChEBI" id="CHEBI:61717"/>
        <label>1</label>
    </ligand>
    <ligandPart>
        <name>Fe</name>
        <dbReference type="ChEBI" id="CHEBI:18248"/>
    </ligandPart>
</feature>
<evidence type="ECO:0000259" key="23">
    <source>
        <dbReference type="PROSITE" id="PS51007"/>
    </source>
</evidence>
<evidence type="ECO:0000256" key="6">
    <source>
        <dbReference type="ARBA" id="ARBA00022519"/>
    </source>
</evidence>
<dbReference type="SUPFAM" id="SSF46626">
    <property type="entry name" value="Cytochrome c"/>
    <property type="match status" value="2"/>
</dbReference>
<dbReference type="Gene3D" id="1.10.760.10">
    <property type="entry name" value="Cytochrome c-like domain"/>
    <property type="match status" value="2"/>
</dbReference>
<evidence type="ECO:0000256" key="20">
    <source>
        <dbReference type="PIRSR" id="PIRSR000006-1"/>
    </source>
</evidence>
<evidence type="ECO:0000256" key="8">
    <source>
        <dbReference type="ARBA" id="ARBA00022660"/>
    </source>
</evidence>
<dbReference type="InterPro" id="IPR036909">
    <property type="entry name" value="Cyt_c-like_dom_sf"/>
</dbReference>
<feature type="binding site" description="covalent" evidence="21">
    <location>
        <position position="143"/>
    </location>
    <ligand>
        <name>heme c</name>
        <dbReference type="ChEBI" id="CHEBI:61717"/>
        <label>1</label>
    </ligand>
</feature>
<dbReference type="GO" id="GO:0005886">
    <property type="term" value="C:plasma membrane"/>
    <property type="evidence" value="ECO:0007669"/>
    <property type="project" value="UniProtKB-SubCell"/>
</dbReference>
<evidence type="ECO:0000256" key="15">
    <source>
        <dbReference type="ARBA" id="ARBA00023002"/>
    </source>
</evidence>
<evidence type="ECO:0000256" key="17">
    <source>
        <dbReference type="ARBA" id="ARBA00023065"/>
    </source>
</evidence>
<dbReference type="RefSeq" id="WP_124221365.1">
    <property type="nucleotide sequence ID" value="NZ_RKQL01000002.1"/>
</dbReference>
<dbReference type="InterPro" id="IPR008168">
    <property type="entry name" value="Cyt_C_IC"/>
</dbReference>
<comment type="similarity">
    <text evidence="3 19">Belongs to the CcoP / FixP family.</text>
</comment>
<dbReference type="InterPro" id="IPR038414">
    <property type="entry name" value="CcoP_N_sf"/>
</dbReference>
<evidence type="ECO:0000256" key="5">
    <source>
        <dbReference type="ARBA" id="ARBA00022475"/>
    </source>
</evidence>
<comment type="subunit">
    <text evidence="19">Component of the cbb3-type cytochrome c oxidase.</text>
</comment>
<evidence type="ECO:0000256" key="16">
    <source>
        <dbReference type="ARBA" id="ARBA00023004"/>
    </source>
</evidence>
<keyword evidence="16 19" id="KW-0408">Iron</keyword>
<dbReference type="InterPro" id="IPR032858">
    <property type="entry name" value="CcoP_N"/>
</dbReference>
<dbReference type="AlphaFoldDB" id="A0A3N4UJ54"/>
<feature type="binding site" description="axial binding residue" evidence="20">
    <location>
        <position position="233"/>
    </location>
    <ligand>
        <name>heme c</name>
        <dbReference type="ChEBI" id="CHEBI:61717"/>
        <label>2</label>
    </ligand>
    <ligandPart>
        <name>Fe</name>
        <dbReference type="ChEBI" id="CHEBI:18248"/>
    </ligandPart>
</feature>
<keyword evidence="9 22" id="KW-0812">Transmembrane</keyword>
<dbReference type="Pfam" id="PF13442">
    <property type="entry name" value="Cytochrome_CBB3"/>
    <property type="match status" value="2"/>
</dbReference>
<evidence type="ECO:0000256" key="14">
    <source>
        <dbReference type="ARBA" id="ARBA00022989"/>
    </source>
</evidence>
<dbReference type="InterPro" id="IPR004678">
    <property type="entry name" value="Cyt_c_oxidase_cbb3_su3"/>
</dbReference>
<evidence type="ECO:0000256" key="7">
    <source>
        <dbReference type="ARBA" id="ARBA00022617"/>
    </source>
</evidence>
<feature type="transmembrane region" description="Helical" evidence="22">
    <location>
        <begin position="12"/>
        <end position="30"/>
    </location>
</feature>
<dbReference type="GO" id="GO:0009055">
    <property type="term" value="F:electron transfer activity"/>
    <property type="evidence" value="ECO:0007669"/>
    <property type="project" value="InterPro"/>
</dbReference>
<evidence type="ECO:0000256" key="11">
    <source>
        <dbReference type="ARBA" id="ARBA00022737"/>
    </source>
</evidence>
<keyword evidence="13 19" id="KW-0249">Electron transport</keyword>
<comment type="caution">
    <text evidence="24">The sequence shown here is derived from an EMBL/GenBank/DDBJ whole genome shotgun (WGS) entry which is preliminary data.</text>
</comment>
<evidence type="ECO:0000256" key="13">
    <source>
        <dbReference type="ARBA" id="ARBA00022982"/>
    </source>
</evidence>
<dbReference type="PANTHER" id="PTHR33751">
    <property type="entry name" value="CBB3-TYPE CYTOCHROME C OXIDASE SUBUNIT FIXP"/>
    <property type="match status" value="1"/>
</dbReference>
<feature type="binding site" description="axial binding residue" evidence="20">
    <location>
        <position position="186"/>
    </location>
    <ligand>
        <name>heme c</name>
        <dbReference type="ChEBI" id="CHEBI:61717"/>
        <label>2</label>
    </ligand>
    <ligandPart>
        <name>Fe</name>
        <dbReference type="ChEBI" id="CHEBI:18248"/>
    </ligandPart>
</feature>
<dbReference type="PROSITE" id="PS51007">
    <property type="entry name" value="CYTC"/>
    <property type="match status" value="2"/>
</dbReference>
<name>A0A3N4UJ54_9BURK</name>
<evidence type="ECO:0000256" key="21">
    <source>
        <dbReference type="PIRSR" id="PIRSR000006-2"/>
    </source>
</evidence>
<evidence type="ECO:0000256" key="12">
    <source>
        <dbReference type="ARBA" id="ARBA00022781"/>
    </source>
</evidence>
<evidence type="ECO:0000313" key="24">
    <source>
        <dbReference type="EMBL" id="RPE70602.1"/>
    </source>
</evidence>
<keyword evidence="6 19" id="KW-0997">Cell inner membrane</keyword>
<keyword evidence="17 19" id="KW-0406">Ion transport</keyword>
<keyword evidence="8 19" id="KW-0679">Respiratory chain</keyword>
<comment type="function">
    <text evidence="19">C-type cytochrome. Part of the cbb3-type cytochrome c oxidase complex.</text>
</comment>
<dbReference type="GO" id="GO:0006119">
    <property type="term" value="P:oxidative phosphorylation"/>
    <property type="evidence" value="ECO:0007669"/>
    <property type="project" value="UniProtKB-UniPathway"/>
</dbReference>
<evidence type="ECO:0000256" key="3">
    <source>
        <dbReference type="ARBA" id="ARBA00006113"/>
    </source>
</evidence>
<feature type="binding site" description="covalent" evidence="21">
    <location>
        <position position="232"/>
    </location>
    <ligand>
        <name>heme c</name>
        <dbReference type="ChEBI" id="CHEBI:61717"/>
        <label>2</label>
    </ligand>
</feature>
<gene>
    <name evidence="24" type="ORF">EDC62_1084</name>
</gene>
<dbReference type="PRINTS" id="PR00605">
    <property type="entry name" value="CYTCHROMECIC"/>
</dbReference>
<dbReference type="InterPro" id="IPR009056">
    <property type="entry name" value="Cyt_c-like_dom"/>
</dbReference>
<proteinExistence type="inferred from homology"/>
<evidence type="ECO:0000256" key="4">
    <source>
        <dbReference type="ARBA" id="ARBA00022448"/>
    </source>
</evidence>
<dbReference type="GO" id="GO:0020037">
    <property type="term" value="F:heme binding"/>
    <property type="evidence" value="ECO:0007669"/>
    <property type="project" value="InterPro"/>
</dbReference>
<evidence type="ECO:0000256" key="18">
    <source>
        <dbReference type="ARBA" id="ARBA00023136"/>
    </source>
</evidence>
<keyword evidence="25" id="KW-1185">Reference proteome</keyword>
<evidence type="ECO:0000256" key="2">
    <source>
        <dbReference type="ARBA" id="ARBA00004673"/>
    </source>
</evidence>
<evidence type="ECO:0000256" key="1">
    <source>
        <dbReference type="ARBA" id="ARBA00004533"/>
    </source>
</evidence>
<evidence type="ECO:0000256" key="22">
    <source>
        <dbReference type="SAM" id="Phobius"/>
    </source>
</evidence>
<evidence type="ECO:0000256" key="10">
    <source>
        <dbReference type="ARBA" id="ARBA00022723"/>
    </source>
</evidence>
<dbReference type="PANTHER" id="PTHR33751:SF1">
    <property type="entry name" value="CBB3-TYPE CYTOCHROME C OXIDASE SUBUNIT FIXP"/>
    <property type="match status" value="1"/>
</dbReference>
<dbReference type="GO" id="GO:0016491">
    <property type="term" value="F:oxidoreductase activity"/>
    <property type="evidence" value="ECO:0007669"/>
    <property type="project" value="UniProtKB-KW"/>
</dbReference>
<feature type="transmembrane region" description="Helical" evidence="22">
    <location>
        <begin position="62"/>
        <end position="81"/>
    </location>
</feature>
<feature type="binding site" description="axial binding residue" evidence="20">
    <location>
        <position position="274"/>
    </location>
    <ligand>
        <name>heme c</name>
        <dbReference type="ChEBI" id="CHEBI:61717"/>
        <label>1</label>
    </ligand>
    <ligandPart>
        <name>Fe</name>
        <dbReference type="ChEBI" id="CHEBI:18248"/>
    </ligandPart>
</feature>
<dbReference type="NCBIfam" id="TIGR00782">
    <property type="entry name" value="ccoP"/>
    <property type="match status" value="1"/>
</dbReference>
<feature type="domain" description="Cytochrome c" evidence="23">
    <location>
        <begin position="217"/>
        <end position="297"/>
    </location>
</feature>
<comment type="pathway">
    <text evidence="2 19">Energy metabolism; oxidative phosphorylation.</text>
</comment>
<comment type="cofactor">
    <cofactor evidence="19 21">
        <name>heme c</name>
        <dbReference type="ChEBI" id="CHEBI:61717"/>
    </cofactor>
    <text evidence="19 21">Binds 2 heme C groups per subunit.</text>
</comment>
<dbReference type="OrthoDB" id="9811281at2"/>
<dbReference type="PIRSF" id="PIRSF000006">
    <property type="entry name" value="Cbb3-Cox_fixP"/>
    <property type="match status" value="1"/>
</dbReference>
<protein>
    <recommendedName>
        <fullName evidence="19">Cbb3-type cytochrome c oxidase subunit</fullName>
    </recommendedName>
</protein>
<keyword evidence="18 19" id="KW-0472">Membrane</keyword>
<dbReference type="UniPathway" id="UPA00705"/>
<sequence length="307" mass="33086">MSDFTSNFWDLYVAVTTVVSILACALLLWFSGKTHAMTSHDNTTGHVWDGDLREMNNPLPRWWVGLFVITVVFGLAYLFLYPGAGTFAGKLGWTSYGQYEAEVAKGNKEVAPIYAKFMAMTPEEVAKDPKAMAIGERIYQNNCAQCHGADAKGSKGFPNLTDGDWLYGGDPATIKTTLEQGRIGNMPPMAAAVGSPEDVRNVANYVLSLSGAPHDSARAELGKPKFVVCAACHGPEGKGNPAIGAPNLTDNVWLHGFGENAIMEMINKGKTNQMPAWSGKLTPEQIHVLTAYIWNLSQQTGAVAAAK</sequence>
<dbReference type="InterPro" id="IPR050597">
    <property type="entry name" value="Cytochrome_c_Oxidase_Subunit"/>
</dbReference>
<feature type="binding site" description="covalent" evidence="21">
    <location>
        <position position="146"/>
    </location>
    <ligand>
        <name>heme c</name>
        <dbReference type="ChEBI" id="CHEBI:61717"/>
        <label>1</label>
    </ligand>
</feature>
<evidence type="ECO:0000256" key="19">
    <source>
        <dbReference type="PIRNR" id="PIRNR000006"/>
    </source>
</evidence>
<keyword evidence="12 19" id="KW-0375">Hydrogen ion transport</keyword>
<keyword evidence="15 19" id="KW-0560">Oxidoreductase</keyword>
<evidence type="ECO:0000256" key="9">
    <source>
        <dbReference type="ARBA" id="ARBA00022692"/>
    </source>
</evidence>
<reference evidence="24 25" key="1">
    <citation type="submission" date="2018-11" db="EMBL/GenBank/DDBJ databases">
        <title>Genomic Encyclopedia of Type Strains, Phase IV (KMG-IV): sequencing the most valuable type-strain genomes for metagenomic binning, comparative biology and taxonomic classification.</title>
        <authorList>
            <person name="Goeker M."/>
        </authorList>
    </citation>
    <scope>NUCLEOTIDE SEQUENCE [LARGE SCALE GENOMIC DNA]</scope>
    <source>
        <strain evidence="24 25">DSM 101684</strain>
    </source>
</reference>
<dbReference type="Pfam" id="PF14715">
    <property type="entry name" value="FixP_N"/>
    <property type="match status" value="1"/>
</dbReference>
<dbReference type="Proteomes" id="UP000272193">
    <property type="component" value="Unassembled WGS sequence"/>
</dbReference>
<dbReference type="GO" id="GO:1902600">
    <property type="term" value="P:proton transmembrane transport"/>
    <property type="evidence" value="ECO:0007669"/>
    <property type="project" value="UniProtKB-KW"/>
</dbReference>
<keyword evidence="7 19" id="KW-0349">Heme</keyword>
<keyword evidence="5 19" id="KW-1003">Cell membrane</keyword>
<comment type="subcellular location">
    <subcellularLocation>
        <location evidence="1 19">Cell inner membrane</location>
    </subcellularLocation>
</comment>
<organism evidence="24 25">
    <name type="scientific">Tibeticola sediminis</name>
    <dbReference type="NCBI Taxonomy" id="1917811"/>
    <lineage>
        <taxon>Bacteria</taxon>
        <taxon>Pseudomonadati</taxon>
        <taxon>Pseudomonadota</taxon>
        <taxon>Betaproteobacteria</taxon>
        <taxon>Burkholderiales</taxon>
        <taxon>Comamonadaceae</taxon>
        <taxon>Tibeticola</taxon>
    </lineage>
</organism>
<dbReference type="Gene3D" id="6.10.280.130">
    <property type="match status" value="1"/>
</dbReference>